<dbReference type="InterPro" id="IPR027417">
    <property type="entry name" value="P-loop_NTPase"/>
</dbReference>
<dbReference type="EMBL" id="JAVREP010000010">
    <property type="protein sequence ID" value="MDT0329947.1"/>
    <property type="molecule type" value="Genomic_DNA"/>
</dbReference>
<dbReference type="InterPro" id="IPR054567">
    <property type="entry name" value="NNH7"/>
</dbReference>
<comment type="caution">
    <text evidence="3">The sequence shown here is derived from an EMBL/GenBank/DDBJ whole genome shotgun (WGS) entry which is preliminary data.</text>
</comment>
<dbReference type="RefSeq" id="WP_311512550.1">
    <property type="nucleotide sequence ID" value="NZ_JAVREP010000010.1"/>
</dbReference>
<dbReference type="SUPFAM" id="SSF52540">
    <property type="entry name" value="P-loop containing nucleoside triphosphate hydrolases"/>
    <property type="match status" value="1"/>
</dbReference>
<feature type="domain" description="NACHT N-terminal Helical" evidence="2">
    <location>
        <begin position="3"/>
        <end position="225"/>
    </location>
</feature>
<dbReference type="Gene3D" id="3.40.50.300">
    <property type="entry name" value="P-loop containing nucleotide triphosphate hydrolases"/>
    <property type="match status" value="1"/>
</dbReference>
<evidence type="ECO:0000256" key="1">
    <source>
        <dbReference type="SAM" id="MobiDB-lite"/>
    </source>
</evidence>
<proteinExistence type="predicted"/>
<reference evidence="4" key="1">
    <citation type="submission" date="2023-07" db="EMBL/GenBank/DDBJ databases">
        <title>30 novel species of actinomycetes from the DSMZ collection.</title>
        <authorList>
            <person name="Nouioui I."/>
        </authorList>
    </citation>
    <scope>NUCLEOTIDE SEQUENCE [LARGE SCALE GENOMIC DNA]</scope>
    <source>
        <strain evidence="4">DSM 44743</strain>
    </source>
</reference>
<protein>
    <recommendedName>
        <fullName evidence="2">NACHT N-terminal Helical domain-containing protein</fullName>
    </recommendedName>
</protein>
<dbReference type="Pfam" id="PF22738">
    <property type="entry name" value="NNH7"/>
    <property type="match status" value="1"/>
</dbReference>
<accession>A0ABU2MBF5</accession>
<evidence type="ECO:0000313" key="4">
    <source>
        <dbReference type="Proteomes" id="UP001183390"/>
    </source>
</evidence>
<gene>
    <name evidence="3" type="ORF">RM479_16165</name>
</gene>
<feature type="region of interest" description="Disordered" evidence="1">
    <location>
        <begin position="1051"/>
        <end position="1073"/>
    </location>
</feature>
<name>A0ABU2MBF5_9ACTN</name>
<evidence type="ECO:0000313" key="3">
    <source>
        <dbReference type="EMBL" id="MDT0329947.1"/>
    </source>
</evidence>
<keyword evidence="4" id="KW-1185">Reference proteome</keyword>
<sequence>MAKQPSYADALKILGKNDSEVLDMAEKLADGGLGALGVPDLFGIRSMVVGKGRRALEGMRGKLKGESRLSRTEKILAAERLLIVVSFFEAAGEAWEQVGMPFPMKDLEITGEERIALVEGIMRPTGRVVPYLTDRWSEENPEGLSPPDFHAMETEELFDDLVGSFVTMVAGLAVTEAHGITDVRDPLLDALGSRLEHVVVLRHQEHRRALAADIPEFAMWTREQEDTRTRHRWDTGLAEVGRRLDAIASDRPVARRRTELSALHRSVLRRPVLPSDDTVRDLVLPSLEEAYIPPRGRITLIRSHAVPSSESWWQETTGITQDLEGFIAAHLVHPQATAFPTVVLGHPGAGKSKFTEVLAARLPAADFLPIRVELRSVPPNAPIHAQIEQGLTHTLNAPVSWRELADCADGALPVIILDGFDELLQATGVDRSDYLERVHEFQQQQEAMERPVVVIVTSRTVVADRARFPHRTTVIKLEPFDEARIDRFLRVWNTANGRGGTGAETLTTEAVLRYRDLAEQPLLLAMLLVYDARDHALRRTGDRLTHGELYERLLTMFAAREVRKHRSSLDQHDFDRAVEDELRRLEVTALAMFTRRRQYVTAEELDRDLDVLMPGAVPRPSDTAPHGRIAPSHQVLGRFFFVHEARARVAEGTARTYEFLHATFGEYLVARAVVAALDRLRAFRSLALRQHGWARSANDGELYALLSFACLPGREKVVDFLTEGLEKRFREDTGLRTEYSKLLLDLFQASAFPAADRSHGAYEPARSPITTRQGNYTANLVVLLVLVREDAVDLHELFPDVDRPLPEWRDMAGLWRSLHSSEWFAFLNTVRVRYLDAWDPDRRRTVISRDRGEPVNVGECVGFELYTDLDVRPDVLDPYEVTSPFRSTASRMLRSTAMRVNGTNARTVLGLLPYLHRISEELGSWFTDDDGRKAWLEVHEVLRLRLETPGHDPDARLVGYRRLLSTRRLGRLELVALRQAAEDARWPSDTGGMEPLRRTVRDYLSAVRSVSPRPTLSREAIRPILESFPTGFLPNGMVDRILDLADAAHRTGDGEKGRRRVPIVISPPGSGEH</sequence>
<organism evidence="3 4">
    <name type="scientific">Nocardiopsis lambiniae</name>
    <dbReference type="NCBI Taxonomy" id="3075539"/>
    <lineage>
        <taxon>Bacteria</taxon>
        <taxon>Bacillati</taxon>
        <taxon>Actinomycetota</taxon>
        <taxon>Actinomycetes</taxon>
        <taxon>Streptosporangiales</taxon>
        <taxon>Nocardiopsidaceae</taxon>
        <taxon>Nocardiopsis</taxon>
    </lineage>
</organism>
<dbReference type="Proteomes" id="UP001183390">
    <property type="component" value="Unassembled WGS sequence"/>
</dbReference>
<evidence type="ECO:0000259" key="2">
    <source>
        <dbReference type="Pfam" id="PF22738"/>
    </source>
</evidence>